<dbReference type="Proteomes" id="UP000698963">
    <property type="component" value="Unassembled WGS sequence"/>
</dbReference>
<gene>
    <name evidence="1" type="ORF">K8W16_11220</name>
</gene>
<proteinExistence type="predicted"/>
<organism evidence="1 2">
    <name type="scientific">Mailhella massiliensis</name>
    <dbReference type="NCBI Taxonomy" id="1903261"/>
    <lineage>
        <taxon>Bacteria</taxon>
        <taxon>Pseudomonadati</taxon>
        <taxon>Thermodesulfobacteriota</taxon>
        <taxon>Desulfovibrionia</taxon>
        <taxon>Desulfovibrionales</taxon>
        <taxon>Desulfovibrionaceae</taxon>
        <taxon>Mailhella</taxon>
    </lineage>
</organism>
<evidence type="ECO:0000313" key="2">
    <source>
        <dbReference type="Proteomes" id="UP000698963"/>
    </source>
</evidence>
<accession>A0A921AXK9</accession>
<dbReference type="RefSeq" id="WP_304123770.1">
    <property type="nucleotide sequence ID" value="NZ_DYZA01000232.1"/>
</dbReference>
<dbReference type="AlphaFoldDB" id="A0A921AXK9"/>
<evidence type="ECO:0000313" key="1">
    <source>
        <dbReference type="EMBL" id="HJD98202.1"/>
    </source>
</evidence>
<reference evidence="1" key="1">
    <citation type="journal article" date="2021" name="PeerJ">
        <title>Extensive microbial diversity within the chicken gut microbiome revealed by metagenomics and culture.</title>
        <authorList>
            <person name="Gilroy R."/>
            <person name="Ravi A."/>
            <person name="Getino M."/>
            <person name="Pursley I."/>
            <person name="Horton D.L."/>
            <person name="Alikhan N.F."/>
            <person name="Baker D."/>
            <person name="Gharbi K."/>
            <person name="Hall N."/>
            <person name="Watson M."/>
            <person name="Adriaenssens E.M."/>
            <person name="Foster-Nyarko E."/>
            <person name="Jarju S."/>
            <person name="Secka A."/>
            <person name="Antonio M."/>
            <person name="Oren A."/>
            <person name="Chaudhuri R.R."/>
            <person name="La Ragione R."/>
            <person name="Hildebrand F."/>
            <person name="Pallen M.J."/>
        </authorList>
    </citation>
    <scope>NUCLEOTIDE SEQUENCE</scope>
    <source>
        <strain evidence="1">ChiGjej2B2-19336</strain>
    </source>
</reference>
<dbReference type="EMBL" id="DYZA01000232">
    <property type="protein sequence ID" value="HJD98202.1"/>
    <property type="molecule type" value="Genomic_DNA"/>
</dbReference>
<sequence length="201" mass="21279">MATGKNVFVLFSQVSDDILKNSEAEILVKMRRKGALVPLSVVNDVKVEALAGAPAGESMADAAKAAGYVVEPIAAGSELSVVEDLADEAALLAELDKAFALASTKMIIVVVTPTMALFYGLGIERNLVLDKPLPAASIAPTLAWLGDLPLPAQVEAAPAYAVIKGLNFKAKEIAKLKDANDALMLKIERDNRKPWDKHDCA</sequence>
<comment type="caution">
    <text evidence="1">The sequence shown here is derived from an EMBL/GenBank/DDBJ whole genome shotgun (WGS) entry which is preliminary data.</text>
</comment>
<protein>
    <submittedName>
        <fullName evidence="1">Uncharacterized protein</fullName>
    </submittedName>
</protein>
<reference evidence="1" key="2">
    <citation type="submission" date="2021-09" db="EMBL/GenBank/DDBJ databases">
        <authorList>
            <person name="Gilroy R."/>
        </authorList>
    </citation>
    <scope>NUCLEOTIDE SEQUENCE</scope>
    <source>
        <strain evidence="1">ChiGjej2B2-19336</strain>
    </source>
</reference>
<name>A0A921AXK9_9BACT</name>